<dbReference type="PANTHER" id="PTHR24104:SF25">
    <property type="entry name" value="PROTEIN LIN-41"/>
    <property type="match status" value="1"/>
</dbReference>
<dbReference type="SMART" id="SM00671">
    <property type="entry name" value="SEL1"/>
    <property type="match status" value="4"/>
</dbReference>
<dbReference type="GO" id="GO:0008270">
    <property type="term" value="F:zinc ion binding"/>
    <property type="evidence" value="ECO:0007669"/>
    <property type="project" value="UniProtKB-KW"/>
</dbReference>
<dbReference type="Proteomes" id="UP000255389">
    <property type="component" value="Unassembled WGS sequence"/>
</dbReference>
<dbReference type="AlphaFoldDB" id="A0A378WCJ1"/>
<dbReference type="Gene3D" id="1.25.40.10">
    <property type="entry name" value="Tetratricopeptide repeat domain"/>
    <property type="match status" value="1"/>
</dbReference>
<dbReference type="Gene3D" id="2.120.10.30">
    <property type="entry name" value="TolB, C-terminal domain"/>
    <property type="match status" value="1"/>
</dbReference>
<keyword evidence="1" id="KW-0418">Kinase</keyword>
<accession>A0A378WCJ1</accession>
<gene>
    <name evidence="1" type="primary">pknDb_2</name>
    <name evidence="1" type="ORF">NCTC1542_06900</name>
</gene>
<dbReference type="PANTHER" id="PTHR24104">
    <property type="entry name" value="E3 UBIQUITIN-PROTEIN LIGASE NHLRC1-RELATED"/>
    <property type="match status" value="1"/>
</dbReference>
<dbReference type="InterPro" id="IPR011042">
    <property type="entry name" value="6-blade_b-propeller_TolB-like"/>
</dbReference>
<evidence type="ECO:0000313" key="1">
    <source>
        <dbReference type="EMBL" id="SUA31545.1"/>
    </source>
</evidence>
<dbReference type="EC" id="2.7.11.1" evidence="1"/>
<keyword evidence="1" id="KW-0808">Transferase</keyword>
<dbReference type="Gene3D" id="2.40.10.500">
    <property type="match status" value="1"/>
</dbReference>
<dbReference type="InterPro" id="IPR006597">
    <property type="entry name" value="Sel1-like"/>
</dbReference>
<dbReference type="EMBL" id="UGQY01000006">
    <property type="protein sequence ID" value="SUA31545.1"/>
    <property type="molecule type" value="Genomic_DNA"/>
</dbReference>
<evidence type="ECO:0000313" key="2">
    <source>
        <dbReference type="Proteomes" id="UP000255389"/>
    </source>
</evidence>
<proteinExistence type="predicted"/>
<dbReference type="SUPFAM" id="SSF101898">
    <property type="entry name" value="NHL repeat"/>
    <property type="match status" value="1"/>
</dbReference>
<organism evidence="1 2">
    <name type="scientific">Mycolicibacterium fortuitum</name>
    <name type="common">Mycobacterium fortuitum</name>
    <dbReference type="NCBI Taxonomy" id="1766"/>
    <lineage>
        <taxon>Bacteria</taxon>
        <taxon>Bacillati</taxon>
        <taxon>Actinomycetota</taxon>
        <taxon>Actinomycetes</taxon>
        <taxon>Mycobacteriales</taxon>
        <taxon>Mycobacteriaceae</taxon>
        <taxon>Mycolicibacterium</taxon>
    </lineage>
</organism>
<dbReference type="SUPFAM" id="SSF81901">
    <property type="entry name" value="HCP-like"/>
    <property type="match status" value="1"/>
</dbReference>
<reference evidence="1 2" key="1">
    <citation type="submission" date="2018-06" db="EMBL/GenBank/DDBJ databases">
        <authorList>
            <consortium name="Pathogen Informatics"/>
            <person name="Doyle S."/>
        </authorList>
    </citation>
    <scope>NUCLEOTIDE SEQUENCE [LARGE SCALE GENOMIC DNA]</scope>
    <source>
        <strain evidence="1 2">NCTC1542</strain>
    </source>
</reference>
<name>A0A378WCJ1_MYCFO</name>
<dbReference type="Pfam" id="PF08238">
    <property type="entry name" value="Sel1"/>
    <property type="match status" value="3"/>
</dbReference>
<sequence>MTTSNYAELSRLLADPDAAAAALYAAAAAVADEFDRVQLPGDAAQMVHDGLSRAGAAGNADAWLLMARVTARHDGPAASIDAFRLADRAGSLDGAVAWIAAAYHCRSADYAQQANERLQQLYRHRPDDPRLLLLIGYFAQQGYGCQADPGLAMQYFQAAADRGNADAAFELTVHLTRGWGVRADQAASDQWTWRAAELGSARAMANLGGMFAQGRGVAQDPRAALDWYARAAGAGHAKAAYTAGVMCLIGDGGLPVDTAMAQSWFDRARQLGYGVDDELSKTGLHAGRVDQQLYTEHLKAFSLNGFDEPRGVAVDEAANVYVVDQAAEHVVMVSAATGQRTVLPFVGLDQPEGVAVDAAGNVYVTDDGPAVLALNVTSGAQEVLPLNRRCSGGLLTADSAGNVYVPDGLDVVKLPIGTEGRRWDSQRVFSFDGLRNITAVAVDAAGDIYVTDPTENQVLKLDVRTGAQEVLGFTGLDLPDGIAVDSVGTVYVGDLNGVAMLNIQSGGQHALRIDGLSFAKGVAVDAADNVYVADWMNGRVAGSGSGAVWGPGSTAEALRNLGGQGR</sequence>
<dbReference type="GO" id="GO:0004674">
    <property type="term" value="F:protein serine/threonine kinase activity"/>
    <property type="evidence" value="ECO:0007669"/>
    <property type="project" value="UniProtKB-EC"/>
</dbReference>
<protein>
    <submittedName>
        <fullName evidence="1">Serine/threonine-protein kinase</fullName>
        <ecNumber evidence="1">2.7.11.1</ecNumber>
    </submittedName>
</protein>
<dbReference type="InterPro" id="IPR050952">
    <property type="entry name" value="TRIM-NHL_E3_ligases"/>
</dbReference>
<dbReference type="InterPro" id="IPR011990">
    <property type="entry name" value="TPR-like_helical_dom_sf"/>
</dbReference>